<organism evidence="2 3">
    <name type="scientific">Streptomyces albireticuli</name>
    <dbReference type="NCBI Taxonomy" id="1940"/>
    <lineage>
        <taxon>Bacteria</taxon>
        <taxon>Bacillati</taxon>
        <taxon>Actinomycetota</taxon>
        <taxon>Actinomycetes</taxon>
        <taxon>Kitasatosporales</taxon>
        <taxon>Streptomycetaceae</taxon>
        <taxon>Streptomyces</taxon>
    </lineage>
</organism>
<evidence type="ECO:0000313" key="3">
    <source>
        <dbReference type="Proteomes" id="UP000195755"/>
    </source>
</evidence>
<dbReference type="Pfam" id="PF13560">
    <property type="entry name" value="HTH_31"/>
    <property type="match status" value="1"/>
</dbReference>
<evidence type="ECO:0000313" key="2">
    <source>
        <dbReference type="EMBL" id="ARZ69616.1"/>
    </source>
</evidence>
<dbReference type="PROSITE" id="PS50943">
    <property type="entry name" value="HTH_CROC1"/>
    <property type="match status" value="1"/>
</dbReference>
<name>A0A1Z2L5Q3_9ACTN</name>
<evidence type="ECO:0000259" key="1">
    <source>
        <dbReference type="PROSITE" id="PS50943"/>
    </source>
</evidence>
<dbReference type="InterPro" id="IPR043917">
    <property type="entry name" value="DUF5753"/>
</dbReference>
<dbReference type="CDD" id="cd00093">
    <property type="entry name" value="HTH_XRE"/>
    <property type="match status" value="1"/>
</dbReference>
<gene>
    <name evidence="2" type="ORF">SMD11_4002</name>
</gene>
<dbReference type="EMBL" id="CP021744">
    <property type="protein sequence ID" value="ARZ69616.1"/>
    <property type="molecule type" value="Genomic_DNA"/>
</dbReference>
<protein>
    <recommendedName>
        <fullName evidence="1">HTH cro/C1-type domain-containing protein</fullName>
    </recommendedName>
</protein>
<dbReference type="KEGG" id="salj:SMD11_4002"/>
<dbReference type="AlphaFoldDB" id="A0A1Z2L5Q3"/>
<dbReference type="Pfam" id="PF19054">
    <property type="entry name" value="DUF5753"/>
    <property type="match status" value="1"/>
</dbReference>
<dbReference type="SUPFAM" id="SSF47413">
    <property type="entry name" value="lambda repressor-like DNA-binding domains"/>
    <property type="match status" value="1"/>
</dbReference>
<dbReference type="SMART" id="SM00530">
    <property type="entry name" value="HTH_XRE"/>
    <property type="match status" value="1"/>
</dbReference>
<dbReference type="Gene3D" id="1.10.260.40">
    <property type="entry name" value="lambda repressor-like DNA-binding domains"/>
    <property type="match status" value="1"/>
</dbReference>
<dbReference type="GO" id="GO:0003677">
    <property type="term" value="F:DNA binding"/>
    <property type="evidence" value="ECO:0007669"/>
    <property type="project" value="InterPro"/>
</dbReference>
<dbReference type="InterPro" id="IPR010982">
    <property type="entry name" value="Lambda_DNA-bd_dom_sf"/>
</dbReference>
<dbReference type="RefSeq" id="WP_087927702.1">
    <property type="nucleotide sequence ID" value="NZ_CP021744.1"/>
</dbReference>
<proteinExistence type="predicted"/>
<reference evidence="2 3" key="1">
    <citation type="submission" date="2017-06" db="EMBL/GenBank/DDBJ databases">
        <title>Streptomyces albireticuli Genome sequencing and assembly.</title>
        <authorList>
            <person name="Wang Y."/>
            <person name="Du B."/>
            <person name="Ding Y."/>
            <person name="Liu H."/>
            <person name="Hou Q."/>
            <person name="Liu K."/>
            <person name="Yao L."/>
            <person name="Wang C."/>
        </authorList>
    </citation>
    <scope>NUCLEOTIDE SEQUENCE [LARGE SCALE GENOMIC DNA]</scope>
    <source>
        <strain evidence="2 3">MDJK11</strain>
    </source>
</reference>
<dbReference type="InterPro" id="IPR001387">
    <property type="entry name" value="Cro/C1-type_HTH"/>
</dbReference>
<accession>A0A1Z2L5Q3</accession>
<dbReference type="OrthoDB" id="4966777at2"/>
<dbReference type="Proteomes" id="UP000195755">
    <property type="component" value="Chromosome"/>
</dbReference>
<sequence length="280" mass="31272">MSTDFQAGRVALGARLRELRTEAGLNGKDLAVRLGWQQSKVSRLEHGKQTATAEDLKAWAREADAPDEASDLLARLNGLESQQRSWRRQLASGHRGVQERYVVEYRSTALIRGYEATVVPGLFQTPGYARHLLMHNSELMQSPRDTDAAVRGRMQRQEVLYQPGRTFHVMVWEGALHALICPREVMAGQLDRLVSLIGLDRVHLSVIPLGAPLALSPKHGFWIFDDSRVVVETVNTELHLESDEDVALYRRVWDRLNGSAVSGAQAHRLIARARAAVTST</sequence>
<feature type="domain" description="HTH cro/C1-type" evidence="1">
    <location>
        <begin position="16"/>
        <end position="58"/>
    </location>
</feature>